<dbReference type="RefSeq" id="XP_033455260.1">
    <property type="nucleotide sequence ID" value="XM_033600215.1"/>
</dbReference>
<reference evidence="2" key="1">
    <citation type="submission" date="2020-01" db="EMBL/GenBank/DDBJ databases">
        <authorList>
            <consortium name="DOE Joint Genome Institute"/>
            <person name="Haridas S."/>
            <person name="Albert R."/>
            <person name="Binder M."/>
            <person name="Bloem J."/>
            <person name="Labutti K."/>
            <person name="Salamov A."/>
            <person name="Andreopoulos B."/>
            <person name="Baker S.E."/>
            <person name="Barry K."/>
            <person name="Bills G."/>
            <person name="Bluhm B.H."/>
            <person name="Cannon C."/>
            <person name="Castanera R."/>
            <person name="Culley D.E."/>
            <person name="Daum C."/>
            <person name="Ezra D."/>
            <person name="Gonzalez J.B."/>
            <person name="Henrissat B."/>
            <person name="Kuo A."/>
            <person name="Liang C."/>
            <person name="Lipzen A."/>
            <person name="Lutzoni F."/>
            <person name="Magnuson J."/>
            <person name="Mondo S."/>
            <person name="Nolan M."/>
            <person name="Ohm R."/>
            <person name="Pangilinan J."/>
            <person name="Park H.-J."/>
            <person name="Ramirez L."/>
            <person name="Alfaro M."/>
            <person name="Sun H."/>
            <person name="Tritt A."/>
            <person name="Yoshinaga Y."/>
            <person name="Zwiers L.-H."/>
            <person name="Turgeon B.G."/>
            <person name="Goodwin S.B."/>
            <person name="Spatafora J.W."/>
            <person name="Crous P.W."/>
            <person name="Grigoriev I.V."/>
        </authorList>
    </citation>
    <scope>NUCLEOTIDE SEQUENCE</scope>
    <source>
        <strain evidence="2">CBS 342.82</strain>
    </source>
</reference>
<dbReference type="PANTHER" id="PTHR46082:SF11">
    <property type="entry name" value="AAA+ ATPASE DOMAIN-CONTAINING PROTEIN-RELATED"/>
    <property type="match status" value="1"/>
</dbReference>
<dbReference type="SUPFAM" id="SSF48452">
    <property type="entry name" value="TPR-like"/>
    <property type="match status" value="1"/>
</dbReference>
<dbReference type="InterPro" id="IPR053137">
    <property type="entry name" value="NLR-like"/>
</dbReference>
<dbReference type="PANTHER" id="PTHR46082">
    <property type="entry name" value="ATP/GTP-BINDING PROTEIN-RELATED"/>
    <property type="match status" value="1"/>
</dbReference>
<reference evidence="2" key="3">
    <citation type="submission" date="2025-08" db="UniProtKB">
        <authorList>
            <consortium name="RefSeq"/>
        </authorList>
    </citation>
    <scope>IDENTIFICATION</scope>
    <source>
        <strain evidence="2">CBS 342.82</strain>
    </source>
</reference>
<dbReference type="AlphaFoldDB" id="A0A6J3LSF6"/>
<organism evidence="2">
    <name type="scientific">Dissoconium aciculare CBS 342.82</name>
    <dbReference type="NCBI Taxonomy" id="1314786"/>
    <lineage>
        <taxon>Eukaryota</taxon>
        <taxon>Fungi</taxon>
        <taxon>Dikarya</taxon>
        <taxon>Ascomycota</taxon>
        <taxon>Pezizomycotina</taxon>
        <taxon>Dothideomycetes</taxon>
        <taxon>Dothideomycetidae</taxon>
        <taxon>Mycosphaerellales</taxon>
        <taxon>Dissoconiaceae</taxon>
        <taxon>Dissoconium</taxon>
    </lineage>
</organism>
<dbReference type="Gene3D" id="1.25.40.10">
    <property type="entry name" value="Tetratricopeptide repeat domain"/>
    <property type="match status" value="1"/>
</dbReference>
<evidence type="ECO:0000313" key="1">
    <source>
        <dbReference type="Proteomes" id="UP000504637"/>
    </source>
</evidence>
<protein>
    <recommendedName>
        <fullName evidence="3">Kinesin light chain</fullName>
    </recommendedName>
</protein>
<gene>
    <name evidence="2" type="ORF">K489DRAFT_292282</name>
</gene>
<reference evidence="2" key="2">
    <citation type="submission" date="2020-04" db="EMBL/GenBank/DDBJ databases">
        <authorList>
            <consortium name="NCBI Genome Project"/>
        </authorList>
    </citation>
    <scope>NUCLEOTIDE SEQUENCE</scope>
    <source>
        <strain evidence="2">CBS 342.82</strain>
    </source>
</reference>
<evidence type="ECO:0000313" key="2">
    <source>
        <dbReference type="RefSeq" id="XP_033455260.1"/>
    </source>
</evidence>
<dbReference type="Pfam" id="PF13374">
    <property type="entry name" value="TPR_10"/>
    <property type="match status" value="2"/>
</dbReference>
<dbReference type="OrthoDB" id="5986190at2759"/>
<sequence length="92" mass="10469">MANLASTYRNQGRWGEAEQLEVRVMETSKTVLGAEHPYTLTSMANLAGTYTDQKRWTEAEELLLPAVDAYQRVLGISHPDTERTVHQLHDLR</sequence>
<name>A0A6J3LSF6_9PEZI</name>
<feature type="non-terminal residue" evidence="2">
    <location>
        <position position="92"/>
    </location>
</feature>
<dbReference type="Proteomes" id="UP000504637">
    <property type="component" value="Unplaced"/>
</dbReference>
<dbReference type="GeneID" id="54358015"/>
<dbReference type="InterPro" id="IPR011990">
    <property type="entry name" value="TPR-like_helical_dom_sf"/>
</dbReference>
<accession>A0A6J3LSF6</accession>
<evidence type="ECO:0008006" key="3">
    <source>
        <dbReference type="Google" id="ProtNLM"/>
    </source>
</evidence>
<proteinExistence type="predicted"/>
<keyword evidence="1" id="KW-1185">Reference proteome</keyword>